<gene>
    <name evidence="4" type="ORF">H4696_004261</name>
</gene>
<comment type="caution">
    <text evidence="4">The sequence shown here is derived from an EMBL/GenBank/DDBJ whole genome shotgun (WGS) entry which is preliminary data.</text>
</comment>
<accession>A0ABR9I1S7</accession>
<dbReference type="InterPro" id="IPR002938">
    <property type="entry name" value="FAD-bd"/>
</dbReference>
<name>A0ABR9I1S7_9PSEU</name>
<dbReference type="Proteomes" id="UP000631670">
    <property type="component" value="Unassembled WGS sequence"/>
</dbReference>
<dbReference type="EMBL" id="JADBEG010000001">
    <property type="protein sequence ID" value="MBE1497161.1"/>
    <property type="molecule type" value="Genomic_DNA"/>
</dbReference>
<organism evidence="4 5">
    <name type="scientific">Amycolatopsis lexingtonensis</name>
    <dbReference type="NCBI Taxonomy" id="218822"/>
    <lineage>
        <taxon>Bacteria</taxon>
        <taxon>Bacillati</taxon>
        <taxon>Actinomycetota</taxon>
        <taxon>Actinomycetes</taxon>
        <taxon>Pseudonocardiales</taxon>
        <taxon>Pseudonocardiaceae</taxon>
        <taxon>Amycolatopsis</taxon>
    </lineage>
</organism>
<dbReference type="InterPro" id="IPR036188">
    <property type="entry name" value="FAD/NAD-bd_sf"/>
</dbReference>
<keyword evidence="1" id="KW-0560">Oxidoreductase</keyword>
<keyword evidence="2" id="KW-0503">Monooxygenase</keyword>
<proteinExistence type="predicted"/>
<sequence length="369" mass="38615">MRVLVAGGGIAGTVTATALKLAGHEPIVFEAYPACGDDVGAFLTIMHNGMDALRAIGLDGPVIGASFAAIGVELVLPTGETAGRREFDTEGVDGPRTLTRAALYRVLQDEAARRGVALERGKRLVGAKPAGGGVTAEFADGTTETGDVLVGADGLHSVVRRLIDPDADAPRYTGQTVVYGYTRAPGLPSAAGIYRMVRGSKAAFGFTTDPDGATYWFARIPDAERSREEIAAVTPAGWREFAHAAFAGEPLPCADIIAATGDEVFGGHSYDLPETRVWSTPEMVLAGDAAHAASPADAQGASMAIEDAVVLAQCLRDLPDPASAFAAYEELRRERVEKLVASSAGKDVGEKPGWVYAHHIDWDAKVTAR</sequence>
<protein>
    <submittedName>
        <fullName evidence="4">2-polyprenyl-6-methoxyphenol hydroxylase-like FAD-dependent oxidoreductase</fullName>
    </submittedName>
</protein>
<reference evidence="4 5" key="1">
    <citation type="submission" date="2020-10" db="EMBL/GenBank/DDBJ databases">
        <title>Sequencing the genomes of 1000 actinobacteria strains.</title>
        <authorList>
            <person name="Klenk H.-P."/>
        </authorList>
    </citation>
    <scope>NUCLEOTIDE SEQUENCE [LARGE SCALE GENOMIC DNA]</scope>
    <source>
        <strain evidence="4 5">DSM 44653</strain>
    </source>
</reference>
<evidence type="ECO:0000313" key="4">
    <source>
        <dbReference type="EMBL" id="MBE1497161.1"/>
    </source>
</evidence>
<evidence type="ECO:0000256" key="1">
    <source>
        <dbReference type="ARBA" id="ARBA00023002"/>
    </source>
</evidence>
<evidence type="ECO:0000259" key="3">
    <source>
        <dbReference type="Pfam" id="PF01494"/>
    </source>
</evidence>
<dbReference type="Pfam" id="PF01494">
    <property type="entry name" value="FAD_binding_3"/>
    <property type="match status" value="1"/>
</dbReference>
<dbReference type="RefSeq" id="WP_192782454.1">
    <property type="nucleotide sequence ID" value="NZ_JADBEG010000001.1"/>
</dbReference>
<evidence type="ECO:0000256" key="2">
    <source>
        <dbReference type="ARBA" id="ARBA00023033"/>
    </source>
</evidence>
<dbReference type="PANTHER" id="PTHR13789:SF309">
    <property type="entry name" value="PUTATIVE (AFU_ORTHOLOGUE AFUA_6G14510)-RELATED"/>
    <property type="match status" value="1"/>
</dbReference>
<feature type="domain" description="FAD-binding" evidence="3">
    <location>
        <begin position="2"/>
        <end position="341"/>
    </location>
</feature>
<dbReference type="PANTHER" id="PTHR13789">
    <property type="entry name" value="MONOOXYGENASE"/>
    <property type="match status" value="1"/>
</dbReference>
<evidence type="ECO:0000313" key="5">
    <source>
        <dbReference type="Proteomes" id="UP000631670"/>
    </source>
</evidence>
<dbReference type="PRINTS" id="PR00420">
    <property type="entry name" value="RNGMNOXGNASE"/>
</dbReference>
<keyword evidence="5" id="KW-1185">Reference proteome</keyword>
<dbReference type="Gene3D" id="3.50.50.60">
    <property type="entry name" value="FAD/NAD(P)-binding domain"/>
    <property type="match status" value="1"/>
</dbReference>
<dbReference type="InterPro" id="IPR050493">
    <property type="entry name" value="FAD-dep_Monooxygenase_BioMet"/>
</dbReference>
<dbReference type="SUPFAM" id="SSF51905">
    <property type="entry name" value="FAD/NAD(P)-binding domain"/>
    <property type="match status" value="1"/>
</dbReference>